<organism evidence="6 7">
    <name type="scientific">Phyllosticta capitalensis</name>
    <dbReference type="NCBI Taxonomy" id="121624"/>
    <lineage>
        <taxon>Eukaryota</taxon>
        <taxon>Fungi</taxon>
        <taxon>Dikarya</taxon>
        <taxon>Ascomycota</taxon>
        <taxon>Pezizomycotina</taxon>
        <taxon>Dothideomycetes</taxon>
        <taxon>Dothideomycetes incertae sedis</taxon>
        <taxon>Botryosphaeriales</taxon>
        <taxon>Phyllostictaceae</taxon>
        <taxon>Phyllosticta</taxon>
    </lineage>
</organism>
<keyword evidence="7" id="KW-1185">Reference proteome</keyword>
<gene>
    <name evidence="6" type="ORF">HDK90DRAFT_481695</name>
</gene>
<comment type="similarity">
    <text evidence="1">Belongs to the THADA family.</text>
</comment>
<dbReference type="InterPro" id="IPR056843">
    <property type="entry name" value="THADA-like_TPR"/>
</dbReference>
<evidence type="ECO:0000259" key="4">
    <source>
        <dbReference type="Pfam" id="PF25150"/>
    </source>
</evidence>
<evidence type="ECO:0000313" key="7">
    <source>
        <dbReference type="Proteomes" id="UP001492380"/>
    </source>
</evidence>
<dbReference type="PANTHER" id="PTHR14387:SF0">
    <property type="entry name" value="DUF2428 DOMAIN-CONTAINING PROTEIN"/>
    <property type="match status" value="1"/>
</dbReference>
<comment type="caution">
    <text evidence="6">The sequence shown here is derived from an EMBL/GenBank/DDBJ whole genome shotgun (WGS) entry which is preliminary data.</text>
</comment>
<sequence length="1675" mass="187404">MESLQYPLPLDYLRKLSRELNQHIPAADAVTDENANQLSALVEALLETARLPHIQPSHRAAACNPLCSILERAKTHDDERIKVLADVSMLNKLFDLYLDVFDYSKPKSMRQVLVAFCSLFPGREERYYRDNMVIHSVTKTLFGILFHGADNSKAKQSLQAISYIVQKEVFHVDELITLADLRYSGYIREPNMGVSFLSGLMIWVAQQDTAQTAGNTICVLLDYGKQQESGYLRTKANKGCPVWVKPVRECLSKRPGALDNFRSHVFEGLFKSSLDDYLYFLRDMRIDDHLHSWNTRPTVSDIEMSTLFTSLQVGLDLDIVEIQSGKFHDKVVISDPDEKGRRWILVPDKFIGRLLTHERPQTRLSALALLVTSPKVTRVLQLGTFEMLKDNLPHFHADTDAHFRSRTTSLTRALLNRLRASTHQLNRLMILEIGKTAQSLVEDQSIPNFELLRGHIDFVQWYLKFLSSELIPTASYQRHISALNSLSDVMKSGLEPSVPATALSKSAQGQVKWPFYVEVLDQNVIRQLFDLIMDPFDDVRHASASILKLGASIKSQVVHGCAQFLLNGEKMMLQSGRADHADGVARVYDLLFERRKEPMENNHGLPEWMQSQRGIIEHLISRLDQTIAAARTDMSTAVNEYPMHGTLSAMRYIVKQPNFYPSMVALDAEELQIWKGLHDHVLSSLHEIWDCVRSTLCVDAPEGYVPEDMEEEPDLNTKDILSYSWRALKEANTLLRAIVDKAHFDVILSRGDFESLGKLCFTQLAELRHRGAFSTVAQTFAVFCARCSRSKDPEIQGLLEKWYEETLRCIRDKGSMITRRSAGLPSLITGILSAAPEGPLFDRVMRDLKTEAAKEPTENANIDGSHLPQVHALNSLKDVFTNTTLSKASEPHMGEALSLAASRLESNVWAIRNCGLMLFRALIDRLLGSGTTQNWKETDHLKLSRLSYKKYPNLLDIITSLLNPSLRNNSNGNDLSSTALEGVFPALQILQRAEPPPERKAEIQALVFKLTASSHWHVRDMAARTIVSLLDVEERVEWYLWLLEMPMQGQNALHGRLLTAKYLLLEHIKYIVQTYSVSDLVDEMQLLEFALIQNSAHLHGVSDVYNNCPFTKSVFMDLEIAVKLGWRRVWREYPSHEVISQNAISGLATNDAELYKHHLDDSLRRRSSAYSLLLDIPWDENFLPPGEIVQFLTRLPQDDPDTFRFCVEELTREWSDSIRKATNKVNFVKLIGVSLSLSTHGIDDVEIHSAVRHAVAELVGNGLRIAPAMQGDVMLNLREPHGRGFGSPSLQEGMLRLRGEVLDLRIKDGKDWGVRATEFVLFNNTVACNLDENMPFPTRYAAVCALSSLCSIWWKPESLSPEQAHARALALLSLIQTIFTALNDDDDEIRDKAAAIVACILNSSDLEPECTSSIMVPLAAAPRLLAHTVKLVASSPRAATDGSSAPPSALSVAAKFAVSRLLTAASPTPPSASSSPLSLTPHITPAPPPQLFHAPPLPEMLNTPVSELLDLAAKEDTALFATERQNLYIDPVREITEWSKFLTALPIPNGVDDKPADAAITSLAEALSKWAMAGIDSIISLANNKRDGVLGWGSQSKITTLVWAMIRVAAVLREWHERGVPGVSGTHVEWSGAVMHVKSALERAQTPSWLVEGPNMKRFHQSALLAVHAQVPAKK</sequence>
<dbReference type="EMBL" id="JBBWRZ010000004">
    <property type="protein sequence ID" value="KAK8237864.1"/>
    <property type="molecule type" value="Genomic_DNA"/>
</dbReference>
<dbReference type="InterPro" id="IPR016024">
    <property type="entry name" value="ARM-type_fold"/>
</dbReference>
<proteinExistence type="inferred from homology"/>
<evidence type="ECO:0000259" key="5">
    <source>
        <dbReference type="Pfam" id="PF25151"/>
    </source>
</evidence>
<dbReference type="InterPro" id="IPR056842">
    <property type="entry name" value="THADA-like_TPR_C"/>
</dbReference>
<name>A0ABR1YSW2_9PEZI</name>
<dbReference type="SUPFAM" id="SSF48371">
    <property type="entry name" value="ARM repeat"/>
    <property type="match status" value="1"/>
</dbReference>
<dbReference type="Proteomes" id="UP001492380">
    <property type="component" value="Unassembled WGS sequence"/>
</dbReference>
<feature type="domain" description="tRNA (32-2'-O)-methyltransferase regulator THADA-like C-terminal TPR repeats region" evidence="5">
    <location>
        <begin position="912"/>
        <end position="1063"/>
    </location>
</feature>
<reference evidence="6 7" key="1">
    <citation type="submission" date="2024-04" db="EMBL/GenBank/DDBJ databases">
        <title>Phyllosticta paracitricarpa is synonymous to the EU quarantine fungus P. citricarpa based on phylogenomic analyses.</title>
        <authorList>
            <consortium name="Lawrence Berkeley National Laboratory"/>
            <person name="Van Ingen-Buijs V.A."/>
            <person name="Van Westerhoven A.C."/>
            <person name="Haridas S."/>
            <person name="Skiadas P."/>
            <person name="Martin F."/>
            <person name="Groenewald J.Z."/>
            <person name="Crous P.W."/>
            <person name="Seidl M.F."/>
        </authorList>
    </citation>
    <scope>NUCLEOTIDE SEQUENCE [LARGE SCALE GENOMIC DNA]</scope>
    <source>
        <strain evidence="6 7">CBS 123374</strain>
    </source>
</reference>
<keyword evidence="2" id="KW-0819">tRNA processing</keyword>
<accession>A0ABR1YSW2</accession>
<dbReference type="Pfam" id="PF10350">
    <property type="entry name" value="DUF2428"/>
    <property type="match status" value="1"/>
</dbReference>
<dbReference type="InterPro" id="IPR051954">
    <property type="entry name" value="tRNA_methyltransferase_THADA"/>
</dbReference>
<evidence type="ECO:0000256" key="1">
    <source>
        <dbReference type="ARBA" id="ARBA00010409"/>
    </source>
</evidence>
<feature type="domain" description="DUF2428" evidence="3">
    <location>
        <begin position="677"/>
        <end position="910"/>
    </location>
</feature>
<dbReference type="PANTHER" id="PTHR14387">
    <property type="entry name" value="THADA/DEATH RECEPTOR INTERACTING PROTEIN"/>
    <property type="match status" value="1"/>
</dbReference>
<dbReference type="Pfam" id="PF25151">
    <property type="entry name" value="TPR_Trm732_C"/>
    <property type="match status" value="1"/>
</dbReference>
<dbReference type="Pfam" id="PF26523">
    <property type="entry name" value="Trm732_C"/>
    <property type="match status" value="1"/>
</dbReference>
<evidence type="ECO:0000313" key="6">
    <source>
        <dbReference type="EMBL" id="KAK8237864.1"/>
    </source>
</evidence>
<evidence type="ECO:0000256" key="2">
    <source>
        <dbReference type="ARBA" id="ARBA00022694"/>
    </source>
</evidence>
<protein>
    <submittedName>
        <fullName evidence="6">Death-receptor fusion protein-domain-containing protein</fullName>
    </submittedName>
</protein>
<dbReference type="InterPro" id="IPR019442">
    <property type="entry name" value="THADA/TRM732_DUF2428"/>
</dbReference>
<feature type="domain" description="tRNA (32-2'-O)-methyltransferase regulator THADA-like TPR repeats region" evidence="4">
    <location>
        <begin position="242"/>
        <end position="540"/>
    </location>
</feature>
<dbReference type="Pfam" id="PF25150">
    <property type="entry name" value="TPR_Trm732"/>
    <property type="match status" value="1"/>
</dbReference>
<evidence type="ECO:0000259" key="3">
    <source>
        <dbReference type="Pfam" id="PF10350"/>
    </source>
</evidence>